<evidence type="ECO:0000313" key="7">
    <source>
        <dbReference type="EMBL" id="KIG17939.1"/>
    </source>
</evidence>
<dbReference type="PANTHER" id="PTHR43133">
    <property type="entry name" value="RNA POLYMERASE ECF-TYPE SIGMA FACTO"/>
    <property type="match status" value="1"/>
</dbReference>
<dbReference type="Gene3D" id="1.10.10.10">
    <property type="entry name" value="Winged helix-like DNA-binding domain superfamily/Winged helix DNA-binding domain"/>
    <property type="match status" value="1"/>
</dbReference>
<dbReference type="InterPro" id="IPR036388">
    <property type="entry name" value="WH-like_DNA-bd_sf"/>
</dbReference>
<feature type="region of interest" description="Disordered" evidence="5">
    <location>
        <begin position="170"/>
        <end position="208"/>
    </location>
</feature>
<dbReference type="Proteomes" id="UP000031599">
    <property type="component" value="Unassembled WGS sequence"/>
</dbReference>
<sequence>MLDHQKLLDGDPSATSHFVRVARQWARRFFRKRSQLDGVIQSAMIEMLAKLRAGNIPEPERMFFWVLSCTNNAVRRELTRVRNNRVVGCESARHCLSAVGPSERVRARDELQRVDALLEVCDASARRIIEARAYGYTYREIADELNLGPAAVRASVSRLRKKLVAQLESQRHREGLRRKAVQATLDRHRQLPPRSDPSSSISSATATR</sequence>
<dbReference type="AlphaFoldDB" id="A0A0C1ZKC0"/>
<evidence type="ECO:0000256" key="4">
    <source>
        <dbReference type="ARBA" id="ARBA00023163"/>
    </source>
</evidence>
<dbReference type="InterPro" id="IPR013249">
    <property type="entry name" value="RNA_pol_sigma70_r4_t2"/>
</dbReference>
<keyword evidence="3" id="KW-0238">DNA-binding</keyword>
<reference evidence="7 8" key="1">
    <citation type="submission" date="2014-12" db="EMBL/GenBank/DDBJ databases">
        <title>Genome assembly of Enhygromyxa salina DSM 15201.</title>
        <authorList>
            <person name="Sharma G."/>
            <person name="Subramanian S."/>
        </authorList>
    </citation>
    <scope>NUCLEOTIDE SEQUENCE [LARGE SCALE GENOMIC DNA]</scope>
    <source>
        <strain evidence="7 8">DSM 15201</strain>
    </source>
</reference>
<dbReference type="SUPFAM" id="SSF88659">
    <property type="entry name" value="Sigma3 and sigma4 domains of RNA polymerase sigma factors"/>
    <property type="match status" value="1"/>
</dbReference>
<dbReference type="Pfam" id="PF08281">
    <property type="entry name" value="Sigma70_r4_2"/>
    <property type="match status" value="1"/>
</dbReference>
<dbReference type="NCBIfam" id="TIGR02937">
    <property type="entry name" value="sigma70-ECF"/>
    <property type="match status" value="1"/>
</dbReference>
<evidence type="ECO:0000256" key="2">
    <source>
        <dbReference type="ARBA" id="ARBA00023082"/>
    </source>
</evidence>
<proteinExistence type="predicted"/>
<name>A0A0C1ZKC0_9BACT</name>
<dbReference type="PANTHER" id="PTHR43133:SF8">
    <property type="entry name" value="RNA POLYMERASE SIGMA FACTOR HI_1459-RELATED"/>
    <property type="match status" value="1"/>
</dbReference>
<dbReference type="GO" id="GO:0006352">
    <property type="term" value="P:DNA-templated transcription initiation"/>
    <property type="evidence" value="ECO:0007669"/>
    <property type="project" value="InterPro"/>
</dbReference>
<feature type="compositionally biased region" description="Low complexity" evidence="5">
    <location>
        <begin position="192"/>
        <end position="208"/>
    </location>
</feature>
<dbReference type="InterPro" id="IPR014284">
    <property type="entry name" value="RNA_pol_sigma-70_dom"/>
</dbReference>
<accession>A0A0C1ZKC0</accession>
<keyword evidence="4" id="KW-0804">Transcription</keyword>
<evidence type="ECO:0000256" key="5">
    <source>
        <dbReference type="SAM" id="MobiDB-lite"/>
    </source>
</evidence>
<evidence type="ECO:0000259" key="6">
    <source>
        <dbReference type="Pfam" id="PF08281"/>
    </source>
</evidence>
<protein>
    <recommendedName>
        <fullName evidence="6">RNA polymerase sigma factor 70 region 4 type 2 domain-containing protein</fullName>
    </recommendedName>
</protein>
<dbReference type="GO" id="GO:0016987">
    <property type="term" value="F:sigma factor activity"/>
    <property type="evidence" value="ECO:0007669"/>
    <property type="project" value="UniProtKB-KW"/>
</dbReference>
<evidence type="ECO:0000256" key="3">
    <source>
        <dbReference type="ARBA" id="ARBA00023125"/>
    </source>
</evidence>
<keyword evidence="1" id="KW-0805">Transcription regulation</keyword>
<evidence type="ECO:0000256" key="1">
    <source>
        <dbReference type="ARBA" id="ARBA00023015"/>
    </source>
</evidence>
<dbReference type="InterPro" id="IPR013324">
    <property type="entry name" value="RNA_pol_sigma_r3/r4-like"/>
</dbReference>
<dbReference type="EMBL" id="JMCC02000016">
    <property type="protein sequence ID" value="KIG17939.1"/>
    <property type="molecule type" value="Genomic_DNA"/>
</dbReference>
<feature type="domain" description="RNA polymerase sigma factor 70 region 4 type 2" evidence="6">
    <location>
        <begin position="124"/>
        <end position="163"/>
    </location>
</feature>
<comment type="caution">
    <text evidence="7">The sequence shown here is derived from an EMBL/GenBank/DDBJ whole genome shotgun (WGS) entry which is preliminary data.</text>
</comment>
<dbReference type="InterPro" id="IPR039425">
    <property type="entry name" value="RNA_pol_sigma-70-like"/>
</dbReference>
<organism evidence="7 8">
    <name type="scientific">Enhygromyxa salina</name>
    <dbReference type="NCBI Taxonomy" id="215803"/>
    <lineage>
        <taxon>Bacteria</taxon>
        <taxon>Pseudomonadati</taxon>
        <taxon>Myxococcota</taxon>
        <taxon>Polyangia</taxon>
        <taxon>Nannocystales</taxon>
        <taxon>Nannocystaceae</taxon>
        <taxon>Enhygromyxa</taxon>
    </lineage>
</organism>
<gene>
    <name evidence="7" type="ORF">DB30_02154</name>
</gene>
<keyword evidence="2" id="KW-0731">Sigma factor</keyword>
<dbReference type="GO" id="GO:0003677">
    <property type="term" value="F:DNA binding"/>
    <property type="evidence" value="ECO:0007669"/>
    <property type="project" value="UniProtKB-KW"/>
</dbReference>
<evidence type="ECO:0000313" key="8">
    <source>
        <dbReference type="Proteomes" id="UP000031599"/>
    </source>
</evidence>
<dbReference type="RefSeq" id="WP_052547508.1">
    <property type="nucleotide sequence ID" value="NZ_JMCC02000016.1"/>
</dbReference>